<sequence>MLNIILTIVQSLANIIIYFTLKIDA</sequence>
<dbReference type="Proteomes" id="UP000028487">
    <property type="component" value="Unassembled WGS sequence"/>
</dbReference>
<evidence type="ECO:0000313" key="1">
    <source>
        <dbReference type="EMBL" id="CDH03335.1"/>
    </source>
</evidence>
<evidence type="ECO:0000313" key="2">
    <source>
        <dbReference type="Proteomes" id="UP000028487"/>
    </source>
</evidence>
<comment type="caution">
    <text evidence="1">The sequence shown here is derived from an EMBL/GenBank/DDBJ whole genome shotgun (WGS) entry which is preliminary data.</text>
</comment>
<gene>
    <name evidence="1" type="ORF">XBFM1_750006</name>
</gene>
<name>A0A077NX12_XENBV</name>
<reference evidence="1" key="1">
    <citation type="submission" date="2013-07" db="EMBL/GenBank/DDBJ databases">
        <title>Sub-species coevolution in mutualistic symbiosis.</title>
        <authorList>
            <person name="Murfin K."/>
            <person name="Klassen J."/>
            <person name="Lee M."/>
            <person name="Forst S."/>
            <person name="Stock P."/>
            <person name="Goodrich-Blair H."/>
        </authorList>
    </citation>
    <scope>NUCLEOTIDE SEQUENCE [LARGE SCALE GENOMIC DNA]</scope>
    <source>
        <strain evidence="1">Feltiae Moldova</strain>
    </source>
</reference>
<dbReference type="AlphaFoldDB" id="A0A077NX12"/>
<protein>
    <submittedName>
        <fullName evidence="1">Uncharacterized protein</fullName>
    </submittedName>
</protein>
<accession>A0A077NX12</accession>
<dbReference type="HOGENOM" id="CLU_3419332_0_0_6"/>
<organism evidence="1 2">
    <name type="scientific">Xenorhabdus bovienii str. feltiae Moldova</name>
    <dbReference type="NCBI Taxonomy" id="1398200"/>
    <lineage>
        <taxon>Bacteria</taxon>
        <taxon>Pseudomonadati</taxon>
        <taxon>Pseudomonadota</taxon>
        <taxon>Gammaproteobacteria</taxon>
        <taxon>Enterobacterales</taxon>
        <taxon>Morganellaceae</taxon>
        <taxon>Xenorhabdus</taxon>
    </lineage>
</organism>
<dbReference type="EMBL" id="CBSV010000249">
    <property type="protein sequence ID" value="CDH03335.1"/>
    <property type="molecule type" value="Genomic_DNA"/>
</dbReference>
<proteinExistence type="predicted"/>